<dbReference type="InterPro" id="IPR016163">
    <property type="entry name" value="Ald_DH_C"/>
</dbReference>
<sequence>MATKTEFLATPDKQNFINGQWVASVSGEMIDSINPATGKLNGRIPASNKQDIDAAVAAARAAFTDGAWHDCTPSERSILLWKLADLVEQHAEELAYLETIDQGKPLSHAISEMKGVAGQYRFYAGMATKIQGETYSQSMDRHNPAGKKTLAYSVKEPIGVVAAIVPWNAPLILLAFKLAPALATGCSVVVKPAELTSLSTLKFAELIQQAGFPAGAVNIVCGYGHTAGAALAEHTDVDKVSFTGSTKTGKAIIDAAKTNLKKVSLELGGKSPVVVLPDANIAEAITGAVRAITYNSGQICIAGSRLYAHEAIYDQLVSGIVKVFKTLKIGDGIKADTMIGPMVNQHQANIVKSYIDAGIAEGAELLTGGNQFGDTNCFIEPTVLSNVNNTMKCVQEEIFGPVLVCQKFSDVSEIPALANDTIYGLGASIWTQDISVANRLASQIKAGVVWINGHNVFDPAFPMGGYKQSGWSRDAGTQAVENFLETKTIITLI</sequence>
<dbReference type="FunFam" id="3.40.309.10:FF:000012">
    <property type="entry name" value="Betaine aldehyde dehydrogenase"/>
    <property type="match status" value="1"/>
</dbReference>
<proteinExistence type="inferred from homology"/>
<dbReference type="SUPFAM" id="SSF53720">
    <property type="entry name" value="ALDH-like"/>
    <property type="match status" value="1"/>
</dbReference>
<keyword evidence="7" id="KW-1185">Reference proteome</keyword>
<dbReference type="STRING" id="1628148.BI198_03000"/>
<feature type="domain" description="Aldehyde dehydrogenase" evidence="5">
    <location>
        <begin position="21"/>
        <end position="489"/>
    </location>
</feature>
<organism evidence="6 7">
    <name type="scientific">Rheinheimera salexigens</name>
    <dbReference type="NCBI Taxonomy" id="1628148"/>
    <lineage>
        <taxon>Bacteria</taxon>
        <taxon>Pseudomonadati</taxon>
        <taxon>Pseudomonadota</taxon>
        <taxon>Gammaproteobacteria</taxon>
        <taxon>Chromatiales</taxon>
        <taxon>Chromatiaceae</taxon>
        <taxon>Rheinheimera</taxon>
    </lineage>
</organism>
<dbReference type="InterPro" id="IPR029510">
    <property type="entry name" value="Ald_DH_CS_GLU"/>
</dbReference>
<evidence type="ECO:0000313" key="6">
    <source>
        <dbReference type="EMBL" id="OEY68655.1"/>
    </source>
</evidence>
<dbReference type="RefSeq" id="WP_070048222.1">
    <property type="nucleotide sequence ID" value="NZ_CBCSDO010000001.1"/>
</dbReference>
<gene>
    <name evidence="6" type="ORF">BI198_03000</name>
</gene>
<evidence type="ECO:0000259" key="5">
    <source>
        <dbReference type="Pfam" id="PF00171"/>
    </source>
</evidence>
<feature type="active site" evidence="3">
    <location>
        <position position="266"/>
    </location>
</feature>
<accession>A0A1E7Q398</accession>
<dbReference type="PANTHER" id="PTHR11699">
    <property type="entry name" value="ALDEHYDE DEHYDROGENASE-RELATED"/>
    <property type="match status" value="1"/>
</dbReference>
<comment type="similarity">
    <text evidence="1 4">Belongs to the aldehyde dehydrogenase family.</text>
</comment>
<evidence type="ECO:0000256" key="4">
    <source>
        <dbReference type="RuleBase" id="RU003345"/>
    </source>
</evidence>
<comment type="caution">
    <text evidence="6">The sequence shown here is derived from an EMBL/GenBank/DDBJ whole genome shotgun (WGS) entry which is preliminary data.</text>
</comment>
<dbReference type="FunFam" id="3.40.605.10:FF:000007">
    <property type="entry name" value="NAD/NADP-dependent betaine aldehyde dehydrogenase"/>
    <property type="match status" value="1"/>
</dbReference>
<dbReference type="Gene3D" id="3.40.309.10">
    <property type="entry name" value="Aldehyde Dehydrogenase, Chain A, domain 2"/>
    <property type="match status" value="1"/>
</dbReference>
<dbReference type="InterPro" id="IPR016161">
    <property type="entry name" value="Ald_DH/histidinol_DH"/>
</dbReference>
<dbReference type="EMBL" id="MKEK01000001">
    <property type="protein sequence ID" value="OEY68655.1"/>
    <property type="molecule type" value="Genomic_DNA"/>
</dbReference>
<dbReference type="InterPro" id="IPR015590">
    <property type="entry name" value="Aldehyde_DH_dom"/>
</dbReference>
<dbReference type="Pfam" id="PF00171">
    <property type="entry name" value="Aldedh"/>
    <property type="match status" value="1"/>
</dbReference>
<dbReference type="Gene3D" id="3.40.605.10">
    <property type="entry name" value="Aldehyde Dehydrogenase, Chain A, domain 1"/>
    <property type="match status" value="1"/>
</dbReference>
<dbReference type="Proteomes" id="UP000242258">
    <property type="component" value="Unassembled WGS sequence"/>
</dbReference>
<dbReference type="InterPro" id="IPR016162">
    <property type="entry name" value="Ald_DH_N"/>
</dbReference>
<dbReference type="AlphaFoldDB" id="A0A1E7Q398"/>
<evidence type="ECO:0000313" key="7">
    <source>
        <dbReference type="Proteomes" id="UP000242258"/>
    </source>
</evidence>
<evidence type="ECO:0000256" key="1">
    <source>
        <dbReference type="ARBA" id="ARBA00009986"/>
    </source>
</evidence>
<evidence type="ECO:0000256" key="3">
    <source>
        <dbReference type="PROSITE-ProRule" id="PRU10007"/>
    </source>
</evidence>
<protein>
    <submittedName>
        <fullName evidence="6">Betaine-aldehyde dehydrogenase</fullName>
    </submittedName>
</protein>
<dbReference type="GO" id="GO:0016620">
    <property type="term" value="F:oxidoreductase activity, acting on the aldehyde or oxo group of donors, NAD or NADP as acceptor"/>
    <property type="evidence" value="ECO:0007669"/>
    <property type="project" value="InterPro"/>
</dbReference>
<name>A0A1E7Q398_9GAMM</name>
<keyword evidence="2 4" id="KW-0560">Oxidoreductase</keyword>
<dbReference type="OrthoDB" id="9812625at2"/>
<reference evidence="7" key="1">
    <citation type="submission" date="2016-09" db="EMBL/GenBank/DDBJ databases">
        <authorList>
            <person name="Wan X."/>
            <person name="Hou S."/>
        </authorList>
    </citation>
    <scope>NUCLEOTIDE SEQUENCE [LARGE SCALE GENOMIC DNA]</scope>
    <source>
        <strain evidence="7">KH87</strain>
    </source>
</reference>
<dbReference type="PROSITE" id="PS00687">
    <property type="entry name" value="ALDEHYDE_DEHYDR_GLU"/>
    <property type="match status" value="1"/>
</dbReference>
<evidence type="ECO:0000256" key="2">
    <source>
        <dbReference type="ARBA" id="ARBA00023002"/>
    </source>
</evidence>